<feature type="chain" id="PRO_5001697528" description="Tetratricopeptide repeat protein" evidence="4">
    <location>
        <begin position="23"/>
        <end position="508"/>
    </location>
</feature>
<dbReference type="SMART" id="SM00028">
    <property type="entry name" value="TPR"/>
    <property type="match status" value="2"/>
</dbReference>
<reference evidence="5 6" key="1">
    <citation type="submission" date="2014-04" db="EMBL/GenBank/DDBJ databases">
        <title>A comprehensive comparison of genomes of Erythrobacter spp. Strains.</title>
        <authorList>
            <person name="Zheng Q."/>
        </authorList>
    </citation>
    <scope>NUCLEOTIDE SEQUENCE [LARGE SCALE GENOMIC DNA]</scope>
    <source>
        <strain evidence="5 6">DSM 8509</strain>
    </source>
</reference>
<dbReference type="Gene3D" id="1.25.40.10">
    <property type="entry name" value="Tetratricopeptide repeat domain"/>
    <property type="match status" value="1"/>
</dbReference>
<dbReference type="PANTHER" id="PTHR45588:SF1">
    <property type="entry name" value="WW DOMAIN-CONTAINING PROTEIN"/>
    <property type="match status" value="1"/>
</dbReference>
<feature type="signal peptide" evidence="4">
    <location>
        <begin position="1"/>
        <end position="22"/>
    </location>
</feature>
<name>A0A074N0R5_9SPHN</name>
<sequence length="508" mass="54998">MIRHTLAAALLACAAVPGAAHAETADPIGDRVGTEFMVFEAETSEAAEAHFLRGLALLHNFEYGRAAADFRKAQEADPDFAMAYWGEAMTHNHPLWEEQGRDAARAILARLAPTAQARAAKARSPREAAWLDAVETLYGEEGTKEERDLAYLSRMRAMLADYPDDIDVRAFTGLAVLGSSHGGRQVPIYMEAAGILEPGFMTHQQHPGILHYLIHSYDDPIHAPLGERMAERYATVAPDAGHAQHMVSHIFHALADWEASEEANVKAAAVVDREFAAKGWGQYHCGHYNEWLVYAQAQQGKDVSGRVEACREQAGKELAADRRPATTIAPRSAATSFARIALYAGTTSGYWADALDWPEDQFLRPQFLMANARLLQARGDAHGAARALADMRRVHDRIAAALPGELPNETGLGPWNERGIAQGEAIVMLASGDTQAGLAALRAAAEAEAALPVVFGPPMIAKPSYEVLGEELLARGRREEAAEAFRRSLEFAPGRLGSLKGLEAATSD</sequence>
<dbReference type="PROSITE" id="PS50005">
    <property type="entry name" value="TPR"/>
    <property type="match status" value="2"/>
</dbReference>
<keyword evidence="6" id="KW-1185">Reference proteome</keyword>
<evidence type="ECO:0008006" key="7">
    <source>
        <dbReference type="Google" id="ProtNLM"/>
    </source>
</evidence>
<feature type="repeat" description="TPR" evidence="3">
    <location>
        <begin position="47"/>
        <end position="80"/>
    </location>
</feature>
<dbReference type="KEGG" id="elq:Ga0102493_1151"/>
<dbReference type="SUPFAM" id="SSF48452">
    <property type="entry name" value="TPR-like"/>
    <property type="match status" value="1"/>
</dbReference>
<evidence type="ECO:0000256" key="4">
    <source>
        <dbReference type="SAM" id="SignalP"/>
    </source>
</evidence>
<dbReference type="AlphaFoldDB" id="A0A074N0R5"/>
<dbReference type="InterPro" id="IPR011990">
    <property type="entry name" value="TPR-like_helical_dom_sf"/>
</dbReference>
<evidence type="ECO:0000313" key="5">
    <source>
        <dbReference type="EMBL" id="KEO99284.1"/>
    </source>
</evidence>
<keyword evidence="4" id="KW-0732">Signal</keyword>
<proteinExistence type="predicted"/>
<gene>
    <name evidence="5" type="ORF">EH32_00205</name>
</gene>
<evidence type="ECO:0000256" key="2">
    <source>
        <dbReference type="ARBA" id="ARBA00022803"/>
    </source>
</evidence>
<organism evidence="5 6">
    <name type="scientific">Erythrobacter litoralis</name>
    <dbReference type="NCBI Taxonomy" id="39960"/>
    <lineage>
        <taxon>Bacteria</taxon>
        <taxon>Pseudomonadati</taxon>
        <taxon>Pseudomonadota</taxon>
        <taxon>Alphaproteobacteria</taxon>
        <taxon>Sphingomonadales</taxon>
        <taxon>Erythrobacteraceae</taxon>
        <taxon>Erythrobacter/Porphyrobacter group</taxon>
        <taxon>Erythrobacter</taxon>
    </lineage>
</organism>
<dbReference type="OrthoDB" id="9778494at2"/>
<keyword evidence="1" id="KW-0677">Repeat</keyword>
<dbReference type="Proteomes" id="UP000027866">
    <property type="component" value="Unassembled WGS sequence"/>
</dbReference>
<dbReference type="InterPro" id="IPR013105">
    <property type="entry name" value="TPR_2"/>
</dbReference>
<dbReference type="InterPro" id="IPR019734">
    <property type="entry name" value="TPR_rpt"/>
</dbReference>
<dbReference type="PANTHER" id="PTHR45588">
    <property type="entry name" value="TPR DOMAIN-CONTAINING PROTEIN"/>
    <property type="match status" value="1"/>
</dbReference>
<dbReference type="Pfam" id="PF07719">
    <property type="entry name" value="TPR_2"/>
    <property type="match status" value="1"/>
</dbReference>
<dbReference type="EMBL" id="JMIX01000001">
    <property type="protein sequence ID" value="KEO99284.1"/>
    <property type="molecule type" value="Genomic_DNA"/>
</dbReference>
<comment type="caution">
    <text evidence="5">The sequence shown here is derived from an EMBL/GenBank/DDBJ whole genome shotgun (WGS) entry which is preliminary data.</text>
</comment>
<evidence type="ECO:0000256" key="3">
    <source>
        <dbReference type="PROSITE-ProRule" id="PRU00339"/>
    </source>
</evidence>
<feature type="repeat" description="TPR" evidence="3">
    <location>
        <begin position="462"/>
        <end position="495"/>
    </location>
</feature>
<keyword evidence="2 3" id="KW-0802">TPR repeat</keyword>
<evidence type="ECO:0000313" key="6">
    <source>
        <dbReference type="Proteomes" id="UP000027866"/>
    </source>
</evidence>
<dbReference type="RefSeq" id="WP_069297524.1">
    <property type="nucleotide sequence ID" value="NZ_CP017057.1"/>
</dbReference>
<evidence type="ECO:0000256" key="1">
    <source>
        <dbReference type="ARBA" id="ARBA00022737"/>
    </source>
</evidence>
<dbReference type="PATRIC" id="fig|39960.10.peg.2301"/>
<protein>
    <recommendedName>
        <fullName evidence="7">Tetratricopeptide repeat protein</fullName>
    </recommendedName>
</protein>
<accession>A0A074N0R5</accession>